<dbReference type="SUPFAM" id="SSF53822">
    <property type="entry name" value="Periplasmic binding protein-like I"/>
    <property type="match status" value="1"/>
</dbReference>
<dbReference type="PROSITE" id="PS50932">
    <property type="entry name" value="HTH_LACI_2"/>
    <property type="match status" value="1"/>
</dbReference>
<keyword evidence="4" id="KW-0804">Transcription</keyword>
<dbReference type="Gene3D" id="1.10.260.40">
    <property type="entry name" value="lambda repressor-like DNA-binding domains"/>
    <property type="match status" value="1"/>
</dbReference>
<dbReference type="EMBL" id="JAKGAS010000001">
    <property type="protein sequence ID" value="MCF2946727.1"/>
    <property type="molecule type" value="Genomic_DNA"/>
</dbReference>
<keyword evidence="2" id="KW-0805">Transcription regulation</keyword>
<comment type="caution">
    <text evidence="6">The sequence shown here is derived from an EMBL/GenBank/DDBJ whole genome shotgun (WGS) entry which is preliminary data.</text>
</comment>
<keyword evidence="7" id="KW-1185">Reference proteome</keyword>
<evidence type="ECO:0000313" key="7">
    <source>
        <dbReference type="Proteomes" id="UP001521137"/>
    </source>
</evidence>
<dbReference type="InterPro" id="IPR046335">
    <property type="entry name" value="LacI/GalR-like_sensor"/>
</dbReference>
<dbReference type="PRINTS" id="PR00036">
    <property type="entry name" value="HTHLACI"/>
</dbReference>
<dbReference type="SUPFAM" id="SSF47413">
    <property type="entry name" value="lambda repressor-like DNA-binding domains"/>
    <property type="match status" value="1"/>
</dbReference>
<gene>
    <name evidence="6" type="ORF">L0668_01295</name>
</gene>
<evidence type="ECO:0000259" key="5">
    <source>
        <dbReference type="PROSITE" id="PS50932"/>
    </source>
</evidence>
<feature type="domain" description="HTH lacI-type" evidence="5">
    <location>
        <begin position="4"/>
        <end position="58"/>
    </location>
</feature>
<evidence type="ECO:0000256" key="1">
    <source>
        <dbReference type="ARBA" id="ARBA00022491"/>
    </source>
</evidence>
<dbReference type="InterPro" id="IPR010982">
    <property type="entry name" value="Lambda_DNA-bd_dom_sf"/>
</dbReference>
<reference evidence="6 7" key="1">
    <citation type="submission" date="2022-01" db="EMBL/GenBank/DDBJ databases">
        <title>Paraglaciecola sp. G1-23.</title>
        <authorList>
            <person name="Jin M.S."/>
            <person name="Han D.M."/>
            <person name="Kim H.M."/>
            <person name="Jeon C.O."/>
        </authorList>
    </citation>
    <scope>NUCLEOTIDE SEQUENCE [LARGE SCALE GENOMIC DNA]</scope>
    <source>
        <strain evidence="6 7">G1-23</strain>
    </source>
</reference>
<sequence>MSTLGIKDIAKLAGVSPATVSRVLNTPELISAKTLVRVQNIIDEHGYIPNRLGTSLRTKKSGNIVAIIPHITKPVNAGIIKSIEQEAQKFGYSVLLGDTQGLRERELHYGSMVRNGQADGILLFGSHLPFAIKTDIPLEKQLPPIVNANEMVPEVNINKIFIDNEAAAMEAMQHLFDLGHTRIAAVAGPSDIPSSDERISGYKKALVRQGIELDENLIVQGDYTLHSGVDMAYYLLSLESKPTAIFAFSDDMAIGIMQVLHKNGVVVPDDISVMGFDDINYAEFVRPSLTTVHQPLEEIGQACANLLIRKIKNPDLPAEKIQLDYTLRIRESTGPAAK</sequence>
<dbReference type="InterPro" id="IPR000843">
    <property type="entry name" value="HTH_LacI"/>
</dbReference>
<keyword evidence="1" id="KW-0678">Repressor</keyword>
<protein>
    <submittedName>
        <fullName evidence="6">LacI family transcriptional regulator</fullName>
    </submittedName>
</protein>
<evidence type="ECO:0000256" key="4">
    <source>
        <dbReference type="ARBA" id="ARBA00023163"/>
    </source>
</evidence>
<dbReference type="RefSeq" id="WP_235310252.1">
    <property type="nucleotide sequence ID" value="NZ_JAKGAS010000001.1"/>
</dbReference>
<evidence type="ECO:0000256" key="2">
    <source>
        <dbReference type="ARBA" id="ARBA00023015"/>
    </source>
</evidence>
<dbReference type="CDD" id="cd01392">
    <property type="entry name" value="HTH_LacI"/>
    <property type="match status" value="1"/>
</dbReference>
<dbReference type="PROSITE" id="PS00356">
    <property type="entry name" value="HTH_LACI_1"/>
    <property type="match status" value="1"/>
</dbReference>
<evidence type="ECO:0000256" key="3">
    <source>
        <dbReference type="ARBA" id="ARBA00023125"/>
    </source>
</evidence>
<dbReference type="PANTHER" id="PTHR30146:SF151">
    <property type="entry name" value="HTH-TYPE TRANSCRIPTIONAL REPRESSOR CYTR"/>
    <property type="match status" value="1"/>
</dbReference>
<dbReference type="PANTHER" id="PTHR30146">
    <property type="entry name" value="LACI-RELATED TRANSCRIPTIONAL REPRESSOR"/>
    <property type="match status" value="1"/>
</dbReference>
<organism evidence="6 7">
    <name type="scientific">Paraglaciecola algarum</name>
    <dbReference type="NCBI Taxonomy" id="3050085"/>
    <lineage>
        <taxon>Bacteria</taxon>
        <taxon>Pseudomonadati</taxon>
        <taxon>Pseudomonadota</taxon>
        <taxon>Gammaproteobacteria</taxon>
        <taxon>Alteromonadales</taxon>
        <taxon>Alteromonadaceae</taxon>
        <taxon>Paraglaciecola</taxon>
    </lineage>
</organism>
<evidence type="ECO:0000313" key="6">
    <source>
        <dbReference type="EMBL" id="MCF2946727.1"/>
    </source>
</evidence>
<dbReference type="SMART" id="SM00354">
    <property type="entry name" value="HTH_LACI"/>
    <property type="match status" value="1"/>
</dbReference>
<dbReference type="Proteomes" id="UP001521137">
    <property type="component" value="Unassembled WGS sequence"/>
</dbReference>
<dbReference type="CDD" id="cd06284">
    <property type="entry name" value="PBP1_LacI-like"/>
    <property type="match status" value="1"/>
</dbReference>
<name>A0ABS9D2M3_9ALTE</name>
<dbReference type="InterPro" id="IPR028082">
    <property type="entry name" value="Peripla_BP_I"/>
</dbReference>
<dbReference type="Gene3D" id="3.40.50.2300">
    <property type="match status" value="2"/>
</dbReference>
<dbReference type="Pfam" id="PF00356">
    <property type="entry name" value="LacI"/>
    <property type="match status" value="1"/>
</dbReference>
<dbReference type="Pfam" id="PF13377">
    <property type="entry name" value="Peripla_BP_3"/>
    <property type="match status" value="1"/>
</dbReference>
<accession>A0ABS9D2M3</accession>
<keyword evidence="3" id="KW-0238">DNA-binding</keyword>
<proteinExistence type="predicted"/>